<organism evidence="2 3">
    <name type="scientific">Prunus dulcis</name>
    <name type="common">Almond</name>
    <name type="synonym">Amygdalus dulcis</name>
    <dbReference type="NCBI Taxonomy" id="3755"/>
    <lineage>
        <taxon>Eukaryota</taxon>
        <taxon>Viridiplantae</taxon>
        <taxon>Streptophyta</taxon>
        <taxon>Embryophyta</taxon>
        <taxon>Tracheophyta</taxon>
        <taxon>Spermatophyta</taxon>
        <taxon>Magnoliopsida</taxon>
        <taxon>eudicotyledons</taxon>
        <taxon>Gunneridae</taxon>
        <taxon>Pentapetalae</taxon>
        <taxon>rosids</taxon>
        <taxon>fabids</taxon>
        <taxon>Rosales</taxon>
        <taxon>Rosaceae</taxon>
        <taxon>Amygdaloideae</taxon>
        <taxon>Amygdaleae</taxon>
        <taxon>Prunus</taxon>
    </lineage>
</organism>
<name>A0AAD5F5D3_PRUDU</name>
<evidence type="ECO:0000313" key="2">
    <source>
        <dbReference type="EMBL" id="KAI5353971.1"/>
    </source>
</evidence>
<feature type="region of interest" description="Disordered" evidence="1">
    <location>
        <begin position="1"/>
        <end position="49"/>
    </location>
</feature>
<feature type="compositionally biased region" description="Polar residues" evidence="1">
    <location>
        <begin position="15"/>
        <end position="37"/>
    </location>
</feature>
<accession>A0AAD5F5D3</accession>
<proteinExistence type="predicted"/>
<gene>
    <name evidence="2" type="ORF">L3X38_006865</name>
</gene>
<protein>
    <submittedName>
        <fullName evidence="2">Uncharacterized protein</fullName>
    </submittedName>
</protein>
<comment type="caution">
    <text evidence="2">The sequence shown here is derived from an EMBL/GenBank/DDBJ whole genome shotgun (WGS) entry which is preliminary data.</text>
</comment>
<dbReference type="EMBL" id="JAJFAZ020000001">
    <property type="protein sequence ID" value="KAI5353971.1"/>
    <property type="molecule type" value="Genomic_DNA"/>
</dbReference>
<sequence>MLGSNPTGNRKKGVQCNSSAEAFSISSKEPSASTISISPHPHQLQRQSESYLHSARAVPYLSLQIFGLSQVLKPHVWQQLNLPTYMNKVIDESDKMIA</sequence>
<dbReference type="Proteomes" id="UP001054821">
    <property type="component" value="Chromosome 1"/>
</dbReference>
<evidence type="ECO:0000313" key="3">
    <source>
        <dbReference type="Proteomes" id="UP001054821"/>
    </source>
</evidence>
<evidence type="ECO:0000256" key="1">
    <source>
        <dbReference type="SAM" id="MobiDB-lite"/>
    </source>
</evidence>
<keyword evidence="3" id="KW-1185">Reference proteome</keyword>
<reference evidence="2 3" key="1">
    <citation type="journal article" date="2022" name="G3 (Bethesda)">
        <title>Whole-genome sequence and methylome profiling of the almond [Prunus dulcis (Mill.) D.A. Webb] cultivar 'Nonpareil'.</title>
        <authorList>
            <person name="D'Amico-Willman K.M."/>
            <person name="Ouma W.Z."/>
            <person name="Meulia T."/>
            <person name="Sideli G.M."/>
            <person name="Gradziel T.M."/>
            <person name="Fresnedo-Ramirez J."/>
        </authorList>
    </citation>
    <scope>NUCLEOTIDE SEQUENCE [LARGE SCALE GENOMIC DNA]</scope>
    <source>
        <strain evidence="2">Clone GOH B32 T37-40</strain>
    </source>
</reference>
<dbReference type="AlphaFoldDB" id="A0AAD5F5D3"/>